<protein>
    <submittedName>
        <fullName evidence="1">Uncharacterized protein</fullName>
    </submittedName>
</protein>
<name>A0ABT1FXC7_9BACT</name>
<sequence length="65" mass="7520">MKNENRLGDELKSQKIRQVVAGVFQIEHPAPKSYLNGNFKEDDRVFWSQHAAHSSRLGFNHVWGN</sequence>
<accession>A0ABT1FXC7</accession>
<dbReference type="RefSeq" id="WP_253533275.1">
    <property type="nucleotide sequence ID" value="NZ_JAMZEL010000024.1"/>
</dbReference>
<evidence type="ECO:0000313" key="1">
    <source>
        <dbReference type="EMBL" id="MCP1386425.1"/>
    </source>
</evidence>
<reference evidence="1 2" key="1">
    <citation type="submission" date="2022-06" db="EMBL/GenBank/DDBJ databases">
        <title>Runella sp. S5 genome sequencing.</title>
        <authorList>
            <person name="Park S."/>
        </authorList>
    </citation>
    <scope>NUCLEOTIDE SEQUENCE [LARGE SCALE GENOMIC DNA]</scope>
    <source>
        <strain evidence="1 2">S5</strain>
    </source>
</reference>
<evidence type="ECO:0000313" key="2">
    <source>
        <dbReference type="Proteomes" id="UP001204772"/>
    </source>
</evidence>
<dbReference type="Proteomes" id="UP001204772">
    <property type="component" value="Unassembled WGS sequence"/>
</dbReference>
<proteinExistence type="predicted"/>
<organism evidence="1 2">
    <name type="scientific">Runella salmonicolor</name>
    <dbReference type="NCBI Taxonomy" id="2950278"/>
    <lineage>
        <taxon>Bacteria</taxon>
        <taxon>Pseudomonadati</taxon>
        <taxon>Bacteroidota</taxon>
        <taxon>Cytophagia</taxon>
        <taxon>Cytophagales</taxon>
        <taxon>Spirosomataceae</taxon>
        <taxon>Runella</taxon>
    </lineage>
</organism>
<keyword evidence="2" id="KW-1185">Reference proteome</keyword>
<gene>
    <name evidence="1" type="ORF">NCI00_28545</name>
</gene>
<dbReference type="EMBL" id="JAMZEL010000024">
    <property type="protein sequence ID" value="MCP1386425.1"/>
    <property type="molecule type" value="Genomic_DNA"/>
</dbReference>
<comment type="caution">
    <text evidence="1">The sequence shown here is derived from an EMBL/GenBank/DDBJ whole genome shotgun (WGS) entry which is preliminary data.</text>
</comment>